<organism evidence="1 2">
    <name type="scientific">Tetraparma gracilis</name>
    <dbReference type="NCBI Taxonomy" id="2962635"/>
    <lineage>
        <taxon>Eukaryota</taxon>
        <taxon>Sar</taxon>
        <taxon>Stramenopiles</taxon>
        <taxon>Ochrophyta</taxon>
        <taxon>Bolidophyceae</taxon>
        <taxon>Parmales</taxon>
        <taxon>Triparmaceae</taxon>
        <taxon>Tetraparma</taxon>
    </lineage>
</organism>
<name>A0ABQ6MX61_9STRA</name>
<comment type="caution">
    <text evidence="1">The sequence shown here is derived from an EMBL/GenBank/DDBJ whole genome shotgun (WGS) entry which is preliminary data.</text>
</comment>
<sequence length="60" mass="6452">PVLEVLQIVVNCIGYAKTKKFKDGDAGKDIGYNEKGWYAVRPKLGLRCPWAGAAASPTSV</sequence>
<proteinExistence type="predicted"/>
<dbReference type="Proteomes" id="UP001165060">
    <property type="component" value="Unassembled WGS sequence"/>
</dbReference>
<accession>A0ABQ6MX61</accession>
<protein>
    <submittedName>
        <fullName evidence="1">Uncharacterized protein</fullName>
    </submittedName>
</protein>
<dbReference type="EMBL" id="BRYB01003303">
    <property type="protein sequence ID" value="GMI34338.1"/>
    <property type="molecule type" value="Genomic_DNA"/>
</dbReference>
<keyword evidence="2" id="KW-1185">Reference proteome</keyword>
<gene>
    <name evidence="1" type="ORF">TeGR_g8423</name>
</gene>
<reference evidence="1 2" key="1">
    <citation type="journal article" date="2023" name="Commun. Biol.">
        <title>Genome analysis of Parmales, the sister group of diatoms, reveals the evolutionary specialization of diatoms from phago-mixotrophs to photoautotrophs.</title>
        <authorList>
            <person name="Ban H."/>
            <person name="Sato S."/>
            <person name="Yoshikawa S."/>
            <person name="Yamada K."/>
            <person name="Nakamura Y."/>
            <person name="Ichinomiya M."/>
            <person name="Sato N."/>
            <person name="Blanc-Mathieu R."/>
            <person name="Endo H."/>
            <person name="Kuwata A."/>
            <person name="Ogata H."/>
        </authorList>
    </citation>
    <scope>NUCLEOTIDE SEQUENCE [LARGE SCALE GENOMIC DNA]</scope>
</reference>
<evidence type="ECO:0000313" key="1">
    <source>
        <dbReference type="EMBL" id="GMI34338.1"/>
    </source>
</evidence>
<feature type="non-terminal residue" evidence="1">
    <location>
        <position position="1"/>
    </location>
</feature>
<evidence type="ECO:0000313" key="2">
    <source>
        <dbReference type="Proteomes" id="UP001165060"/>
    </source>
</evidence>